<evidence type="ECO:0000256" key="4">
    <source>
        <dbReference type="ARBA" id="ARBA00022989"/>
    </source>
</evidence>
<protein>
    <submittedName>
        <fullName evidence="8">Uncharacterized protein</fullName>
    </submittedName>
</protein>
<keyword evidence="9" id="KW-1185">Reference proteome</keyword>
<reference evidence="8 9" key="1">
    <citation type="submission" date="2020-08" db="EMBL/GenBank/DDBJ databases">
        <title>Aphidius gifuensis genome sequencing and assembly.</title>
        <authorList>
            <person name="Du Z."/>
        </authorList>
    </citation>
    <scope>NUCLEOTIDE SEQUENCE [LARGE SCALE GENOMIC DNA]</scope>
    <source>
        <strain evidence="8">YNYX2018</strain>
        <tissue evidence="8">Adults</tissue>
    </source>
</reference>
<evidence type="ECO:0000256" key="5">
    <source>
        <dbReference type="ARBA" id="ARBA00023136"/>
    </source>
</evidence>
<feature type="compositionally biased region" description="Low complexity" evidence="6">
    <location>
        <begin position="33"/>
        <end position="42"/>
    </location>
</feature>
<comment type="subcellular location">
    <subcellularLocation>
        <location evidence="1">Membrane</location>
        <topology evidence="1">Single-pass membrane protein</topology>
    </subcellularLocation>
</comment>
<evidence type="ECO:0000256" key="1">
    <source>
        <dbReference type="ARBA" id="ARBA00004167"/>
    </source>
</evidence>
<evidence type="ECO:0000256" key="3">
    <source>
        <dbReference type="ARBA" id="ARBA00022692"/>
    </source>
</evidence>
<dbReference type="InterPro" id="IPR009432">
    <property type="entry name" value="DUF1075"/>
</dbReference>
<proteinExistence type="inferred from homology"/>
<comment type="caution">
    <text evidence="8">The sequence shown here is derived from an EMBL/GenBank/DDBJ whole genome shotgun (WGS) entry which is preliminary data.</text>
</comment>
<gene>
    <name evidence="8" type="ORF">HCN44_000389</name>
</gene>
<organism evidence="8 9">
    <name type="scientific">Aphidius gifuensis</name>
    <name type="common">Parasitoid wasp</name>
    <dbReference type="NCBI Taxonomy" id="684658"/>
    <lineage>
        <taxon>Eukaryota</taxon>
        <taxon>Metazoa</taxon>
        <taxon>Ecdysozoa</taxon>
        <taxon>Arthropoda</taxon>
        <taxon>Hexapoda</taxon>
        <taxon>Insecta</taxon>
        <taxon>Pterygota</taxon>
        <taxon>Neoptera</taxon>
        <taxon>Endopterygota</taxon>
        <taxon>Hymenoptera</taxon>
        <taxon>Apocrita</taxon>
        <taxon>Ichneumonoidea</taxon>
        <taxon>Braconidae</taxon>
        <taxon>Aphidiinae</taxon>
        <taxon>Aphidius</taxon>
    </lineage>
</organism>
<feature type="transmembrane region" description="Helical" evidence="7">
    <location>
        <begin position="91"/>
        <end position="108"/>
    </location>
</feature>
<sequence length="150" mass="16831">MLSMSKFFSAVLKKNSRNFGGGKVLRNVKPPTKKSSNSSNDSLINAHLHNPNSLEKRILVWFKKYPSIDQVPVEVPIDIVQSATSKFRIRIANVMMVMTIIGCIYTVLTGKKEKAEKLAEAGVNDAVNNYRNQIIDEYKEQKTAEKTASK</sequence>
<evidence type="ECO:0000256" key="7">
    <source>
        <dbReference type="SAM" id="Phobius"/>
    </source>
</evidence>
<keyword evidence="5 7" id="KW-0472">Membrane</keyword>
<evidence type="ECO:0000256" key="6">
    <source>
        <dbReference type="SAM" id="MobiDB-lite"/>
    </source>
</evidence>
<dbReference type="Pfam" id="PF06388">
    <property type="entry name" value="DUF1075"/>
    <property type="match status" value="1"/>
</dbReference>
<keyword evidence="4 7" id="KW-1133">Transmembrane helix</keyword>
<evidence type="ECO:0000256" key="2">
    <source>
        <dbReference type="ARBA" id="ARBA00007363"/>
    </source>
</evidence>
<dbReference type="OrthoDB" id="8193498at2759"/>
<feature type="region of interest" description="Disordered" evidence="6">
    <location>
        <begin position="22"/>
        <end position="46"/>
    </location>
</feature>
<dbReference type="AlphaFoldDB" id="A0A835CN91"/>
<dbReference type="EMBL" id="JACMRX010000004">
    <property type="protein sequence ID" value="KAF7990584.1"/>
    <property type="molecule type" value="Genomic_DNA"/>
</dbReference>
<accession>A0A835CN91</accession>
<dbReference type="GO" id="GO:0016020">
    <property type="term" value="C:membrane"/>
    <property type="evidence" value="ECO:0007669"/>
    <property type="project" value="UniProtKB-SubCell"/>
</dbReference>
<evidence type="ECO:0000313" key="9">
    <source>
        <dbReference type="Proteomes" id="UP000639338"/>
    </source>
</evidence>
<comment type="similarity">
    <text evidence="2">Belongs to the UPF0389 family.</text>
</comment>
<name>A0A835CN91_APHGI</name>
<evidence type="ECO:0000313" key="8">
    <source>
        <dbReference type="EMBL" id="KAF7990584.1"/>
    </source>
</evidence>
<dbReference type="PANTHER" id="PTHR13674:SF5">
    <property type="entry name" value="UPF0389 PROTEIN CG9231"/>
    <property type="match status" value="1"/>
</dbReference>
<dbReference type="Proteomes" id="UP000639338">
    <property type="component" value="Unassembled WGS sequence"/>
</dbReference>
<dbReference type="PANTHER" id="PTHR13674">
    <property type="entry name" value="GROWTH AND TRANSFORMATION-DEPENDENT PROTEIN"/>
    <property type="match status" value="1"/>
</dbReference>
<keyword evidence="3 7" id="KW-0812">Transmembrane</keyword>